<evidence type="ECO:0000256" key="1">
    <source>
        <dbReference type="ARBA" id="ARBA00023172"/>
    </source>
</evidence>
<accession>A0A4R1R723</accession>
<comment type="caution">
    <text evidence="2">The sequence shown here is derived from an EMBL/GenBank/DDBJ whole genome shotgun (WGS) entry which is preliminary data.</text>
</comment>
<sequence>MTKTVDYGGVSFRVRTAYPRGRKASKAPCRALISPINPETGEVITKRQLFASESDCPVDKPVYGVNPADIEEHHFPAIANELIQAMYQAGLLAAGNRYEPTHDLGDAAESYKEMFFSIHQQQWAERTIDDYRRQYDILVTELRGTTAESLTPEIYRALQERICRNAAGTARKKSDWVAGTEAPPSGAKRLNLLYLLIWDLKTTEGYNIPLVPTRYAGKPSRQDLLLSYIDSARSIPRNLLKQVCDETILSGQVGILADTGLRISEYGGLLFCSIARLEGSQGAMYYLRVTGQLGVSSNTRTEIPKTTSSYRVVPLSVELGEILMQRQQELERDYGNVPLMLMCGSVQAGEYCTDAKTVSGTMNNITEQIPELLRDPRILEALKKSRPYRFDEVCQDNYLLSMLTCHALRRNFCTWIYCESGMDTKQAYQQMGHAKKSEMRRSGAIGATPGEIYHMCLQKHVSRTLYHDPHPLRYQAGEEFSETEVPACAIELTLPANSRWQLIVAETEPMAHTSCQGDNVSVSQKWQEDIRCRSDGYALLADPSVYTIREKKKLFA</sequence>
<dbReference type="AlphaFoldDB" id="A0A4R1R723"/>
<dbReference type="GO" id="GO:0006310">
    <property type="term" value="P:DNA recombination"/>
    <property type="evidence" value="ECO:0007669"/>
    <property type="project" value="UniProtKB-KW"/>
</dbReference>
<dbReference type="GO" id="GO:0015074">
    <property type="term" value="P:DNA integration"/>
    <property type="evidence" value="ECO:0007669"/>
    <property type="project" value="InterPro"/>
</dbReference>
<dbReference type="InterPro" id="IPR013762">
    <property type="entry name" value="Integrase-like_cat_sf"/>
</dbReference>
<evidence type="ECO:0000313" key="3">
    <source>
        <dbReference type="Proteomes" id="UP000295184"/>
    </source>
</evidence>
<name>A0A4R1R723_9FIRM</name>
<dbReference type="InterPro" id="IPR011010">
    <property type="entry name" value="DNA_brk_join_enz"/>
</dbReference>
<keyword evidence="1" id="KW-0233">DNA recombination</keyword>
<dbReference type="RefSeq" id="WP_058966148.1">
    <property type="nucleotide sequence ID" value="NZ_CABKVM010000019.1"/>
</dbReference>
<dbReference type="OrthoDB" id="9803188at2"/>
<dbReference type="EMBL" id="SLUM01000002">
    <property type="protein sequence ID" value="TCL61320.1"/>
    <property type="molecule type" value="Genomic_DNA"/>
</dbReference>
<dbReference type="Gene3D" id="1.10.443.10">
    <property type="entry name" value="Intergrase catalytic core"/>
    <property type="match status" value="1"/>
</dbReference>
<evidence type="ECO:0000313" key="2">
    <source>
        <dbReference type="EMBL" id="TCL61320.1"/>
    </source>
</evidence>
<reference evidence="2 3" key="1">
    <citation type="submission" date="2019-03" db="EMBL/GenBank/DDBJ databases">
        <title>Genomic Encyclopedia of Type Strains, Phase IV (KMG-IV): sequencing the most valuable type-strain genomes for metagenomic binning, comparative biology and taxonomic classification.</title>
        <authorList>
            <person name="Goeker M."/>
        </authorList>
    </citation>
    <scope>NUCLEOTIDE SEQUENCE [LARGE SCALE GENOMIC DNA]</scope>
    <source>
        <strain evidence="2 3">DSM 100451</strain>
    </source>
</reference>
<protein>
    <submittedName>
        <fullName evidence="2">Uncharacterized protein</fullName>
    </submittedName>
</protein>
<dbReference type="Proteomes" id="UP000295184">
    <property type="component" value="Unassembled WGS sequence"/>
</dbReference>
<organism evidence="2 3">
    <name type="scientific">Allofournierella massiliensis</name>
    <dbReference type="NCBI Taxonomy" id="1650663"/>
    <lineage>
        <taxon>Bacteria</taxon>
        <taxon>Bacillati</taxon>
        <taxon>Bacillota</taxon>
        <taxon>Clostridia</taxon>
        <taxon>Eubacteriales</taxon>
        <taxon>Oscillospiraceae</taxon>
        <taxon>Allofournierella</taxon>
    </lineage>
</organism>
<gene>
    <name evidence="2" type="ORF">EDD77_10259</name>
</gene>
<dbReference type="SUPFAM" id="SSF56349">
    <property type="entry name" value="DNA breaking-rejoining enzymes"/>
    <property type="match status" value="1"/>
</dbReference>
<dbReference type="GO" id="GO:0003677">
    <property type="term" value="F:DNA binding"/>
    <property type="evidence" value="ECO:0007669"/>
    <property type="project" value="InterPro"/>
</dbReference>
<proteinExistence type="predicted"/>